<dbReference type="SMART" id="SM00645">
    <property type="entry name" value="Pept_C1"/>
    <property type="match status" value="2"/>
</dbReference>
<keyword evidence="11" id="KW-1015">Disulfide bond</keyword>
<dbReference type="OrthoDB" id="190265at2759"/>
<dbReference type="Pfam" id="PF08246">
    <property type="entry name" value="Inhibitor_I29"/>
    <property type="match status" value="2"/>
</dbReference>
<evidence type="ECO:0000256" key="10">
    <source>
        <dbReference type="ARBA" id="ARBA00023145"/>
    </source>
</evidence>
<dbReference type="InterPro" id="IPR025661">
    <property type="entry name" value="Pept_asp_AS"/>
</dbReference>
<dbReference type="Proteomes" id="UP001152803">
    <property type="component" value="Unassembled WGS sequence"/>
</dbReference>
<keyword evidence="9" id="KW-0788">Thiol protease</keyword>
<dbReference type="PRINTS" id="PR00705">
    <property type="entry name" value="PAPAIN"/>
</dbReference>
<dbReference type="GO" id="GO:0004869">
    <property type="term" value="F:cysteine-type endopeptidase inhibitor activity"/>
    <property type="evidence" value="ECO:0007669"/>
    <property type="project" value="UniProtKB-KW"/>
</dbReference>
<feature type="domain" description="Peptidase C1A papain C-terminal" evidence="15">
    <location>
        <begin position="142"/>
        <end position="356"/>
    </location>
</feature>
<dbReference type="Pfam" id="PF00112">
    <property type="entry name" value="Peptidase_C1"/>
    <property type="match status" value="2"/>
</dbReference>
<dbReference type="PROSITE" id="PS00139">
    <property type="entry name" value="THIOL_PROTEASE_CYS"/>
    <property type="match status" value="2"/>
</dbReference>
<gene>
    <name evidence="17" type="ORF">COCON_G00006550</name>
</gene>
<keyword evidence="5" id="KW-0646">Protease inhibitor</keyword>
<evidence type="ECO:0000256" key="5">
    <source>
        <dbReference type="ARBA" id="ARBA00022690"/>
    </source>
</evidence>
<proteinExistence type="inferred from homology"/>
<keyword evidence="12" id="KW-0325">Glycoprotein</keyword>
<keyword evidence="3" id="KW-0926">Vacuole</keyword>
<dbReference type="GO" id="GO:0005615">
    <property type="term" value="C:extracellular space"/>
    <property type="evidence" value="ECO:0007669"/>
    <property type="project" value="UniProtKB-ARBA"/>
</dbReference>
<keyword evidence="4" id="KW-0645">Protease</keyword>
<keyword evidence="7" id="KW-0732">Signal</keyword>
<dbReference type="SUPFAM" id="SSF54001">
    <property type="entry name" value="Cysteine proteinases"/>
    <property type="match status" value="2"/>
</dbReference>
<dbReference type="EMBL" id="JAFJMO010000001">
    <property type="protein sequence ID" value="KAJ8287996.1"/>
    <property type="molecule type" value="Genomic_DNA"/>
</dbReference>
<feature type="domain" description="Peptidase C1A papain C-terminal" evidence="15">
    <location>
        <begin position="488"/>
        <end position="702"/>
    </location>
</feature>
<evidence type="ECO:0000259" key="15">
    <source>
        <dbReference type="SMART" id="SM00645"/>
    </source>
</evidence>
<name>A0A9Q1E1M1_CONCO</name>
<dbReference type="PANTHER" id="PTHR12411">
    <property type="entry name" value="CYSTEINE PROTEASE FAMILY C1-RELATED"/>
    <property type="match status" value="1"/>
</dbReference>
<evidence type="ECO:0000256" key="9">
    <source>
        <dbReference type="ARBA" id="ARBA00022807"/>
    </source>
</evidence>
<comment type="similarity">
    <text evidence="2">Belongs to the peptidase C1 family.</text>
</comment>
<dbReference type="InterPro" id="IPR013128">
    <property type="entry name" value="Peptidase_C1A"/>
</dbReference>
<dbReference type="InterPro" id="IPR000668">
    <property type="entry name" value="Peptidase_C1A_C"/>
</dbReference>
<dbReference type="PROSITE" id="PS00639">
    <property type="entry name" value="THIOL_PROTEASE_HIS"/>
    <property type="match status" value="2"/>
</dbReference>
<accession>A0A9Q1E1M1</accession>
<dbReference type="PROSITE" id="PS00640">
    <property type="entry name" value="THIOL_PROTEASE_ASN"/>
    <property type="match status" value="2"/>
</dbReference>
<dbReference type="AlphaFoldDB" id="A0A9Q1E1M1"/>
<dbReference type="InterPro" id="IPR038765">
    <property type="entry name" value="Papain-like_cys_pep_sf"/>
</dbReference>
<evidence type="ECO:0000256" key="13">
    <source>
        <dbReference type="ARBA" id="ARBA00053917"/>
    </source>
</evidence>
<organism evidence="17 18">
    <name type="scientific">Conger conger</name>
    <name type="common">Conger eel</name>
    <name type="synonym">Muraena conger</name>
    <dbReference type="NCBI Taxonomy" id="82655"/>
    <lineage>
        <taxon>Eukaryota</taxon>
        <taxon>Metazoa</taxon>
        <taxon>Chordata</taxon>
        <taxon>Craniata</taxon>
        <taxon>Vertebrata</taxon>
        <taxon>Euteleostomi</taxon>
        <taxon>Actinopterygii</taxon>
        <taxon>Neopterygii</taxon>
        <taxon>Teleostei</taxon>
        <taxon>Anguilliformes</taxon>
        <taxon>Congridae</taxon>
        <taxon>Conger</taxon>
    </lineage>
</organism>
<dbReference type="InterPro" id="IPR025660">
    <property type="entry name" value="Pept_his_AS"/>
</dbReference>
<evidence type="ECO:0000256" key="12">
    <source>
        <dbReference type="ARBA" id="ARBA00023180"/>
    </source>
</evidence>
<keyword evidence="18" id="KW-1185">Reference proteome</keyword>
<dbReference type="GO" id="GO:0008234">
    <property type="term" value="F:cysteine-type peptidase activity"/>
    <property type="evidence" value="ECO:0007669"/>
    <property type="project" value="UniProtKB-KW"/>
</dbReference>
<evidence type="ECO:0000256" key="2">
    <source>
        <dbReference type="ARBA" id="ARBA00008455"/>
    </source>
</evidence>
<comment type="subcellular location">
    <subcellularLocation>
        <location evidence="1">Vacuole</location>
    </subcellularLocation>
</comment>
<evidence type="ECO:0000256" key="3">
    <source>
        <dbReference type="ARBA" id="ARBA00022554"/>
    </source>
</evidence>
<evidence type="ECO:0000256" key="1">
    <source>
        <dbReference type="ARBA" id="ARBA00004116"/>
    </source>
</evidence>
<evidence type="ECO:0000256" key="11">
    <source>
        <dbReference type="ARBA" id="ARBA00023157"/>
    </source>
</evidence>
<dbReference type="InterPro" id="IPR039417">
    <property type="entry name" value="Peptidase_C1A_papain-like"/>
</dbReference>
<evidence type="ECO:0000256" key="14">
    <source>
        <dbReference type="ARBA" id="ARBA00074892"/>
    </source>
</evidence>
<protein>
    <recommendedName>
        <fullName evidence="14">Cystein proteinase inhibitor protein salarin</fullName>
    </recommendedName>
</protein>
<dbReference type="GO" id="GO:0006508">
    <property type="term" value="P:proteolysis"/>
    <property type="evidence" value="ECO:0007669"/>
    <property type="project" value="UniProtKB-KW"/>
</dbReference>
<dbReference type="SMART" id="SM00848">
    <property type="entry name" value="Inhibitor_I29"/>
    <property type="match status" value="2"/>
</dbReference>
<dbReference type="Gene3D" id="3.90.70.10">
    <property type="entry name" value="Cysteine proteinases"/>
    <property type="match status" value="2"/>
</dbReference>
<comment type="caution">
    <text evidence="17">The sequence shown here is derived from an EMBL/GenBank/DDBJ whole genome shotgun (WGS) entry which is preliminary data.</text>
</comment>
<feature type="domain" description="Cathepsin propeptide inhibitor" evidence="16">
    <location>
        <begin position="400"/>
        <end position="460"/>
    </location>
</feature>
<evidence type="ECO:0000256" key="8">
    <source>
        <dbReference type="ARBA" id="ARBA00022801"/>
    </source>
</evidence>
<sequence length="703" mass="78398">MQGKTFQEGTTLNKEVSTYFPLQISRMLLCGTVLLLLASALAYYPESLSLDSEWENWKTTHRKEYNGLGEEPIRRAVWEKNMLLIDAHNRQYELGMHSYELAMNHLGDMTTEEMVDKMTGLQVPVFRDSNSTFIPDMNRKRLPKAIDYRKLGYVTPVKNQGSCGSCWAFSSAGALEGQLMKTQQQLLSLSPQNLVDCVTENNGCGGGYMTNAFNYVKNNQGIDSEDSYPYVGEDQQCAYNKSGKAAECRGFKEIPEGNEHALQIAVAKVGPVSVGIDASLYSFQFYKRGVYYDDNCNKDDINHAVLAVGYGVTGKGKKYWIVKNSWGEEWGNKGYIQMARNRNNLCGIANLASYPIIHCLEAVGRALKVSVLGAMFGSLLFTVLCGAAVALIDPDLDLHWEMWKEGHNKIYLFKAEEQARRQIWEKNLELITLHNLEASMGMHTYDLGMNHLGDLTSEEILGSLALTRVPLDFNRGPSPFVGASRAPLPHTVDWRRKGLVTEVKNQGHCGSCWAFSAAGALEGQLMKTWGKLVSLSPQNLVDCSYHYGNNGCHGGFMTQAFQYVIENKGIDSDLSYPYTGMEGLCRYDSQHRAANCSNYRFLPQGDEVALKRALAVVGPVSVAIDAGQPNFHFYKSGVYRDLACTQRVNHGVLAVGYGTLDGEDYWLVKNSWGKHFGDQGYIRMARNKSNQCGIALYACYPMM</sequence>
<dbReference type="InterPro" id="IPR000169">
    <property type="entry name" value="Pept_cys_AS"/>
</dbReference>
<comment type="function">
    <text evidence="13">Inhibits papain and ficin (cysteine proteinases) but not trypsin (a serine proteinase).</text>
</comment>
<evidence type="ECO:0000313" key="17">
    <source>
        <dbReference type="EMBL" id="KAJ8287996.1"/>
    </source>
</evidence>
<dbReference type="FunFam" id="1.10.287.2250:FF:000003">
    <property type="entry name" value="Cathepsin L"/>
    <property type="match status" value="1"/>
</dbReference>
<dbReference type="FunFam" id="3.90.70.10:FF:000006">
    <property type="entry name" value="Cathepsin S"/>
    <property type="match status" value="2"/>
</dbReference>
<dbReference type="CDD" id="cd02248">
    <property type="entry name" value="Peptidase_C1A"/>
    <property type="match status" value="2"/>
</dbReference>
<evidence type="ECO:0000256" key="4">
    <source>
        <dbReference type="ARBA" id="ARBA00022670"/>
    </source>
</evidence>
<reference evidence="17" key="1">
    <citation type="journal article" date="2023" name="Science">
        <title>Genome structures resolve the early diversification of teleost fishes.</title>
        <authorList>
            <person name="Parey E."/>
            <person name="Louis A."/>
            <person name="Montfort J."/>
            <person name="Bouchez O."/>
            <person name="Roques C."/>
            <person name="Iampietro C."/>
            <person name="Lluch J."/>
            <person name="Castinel A."/>
            <person name="Donnadieu C."/>
            <person name="Desvignes T."/>
            <person name="Floi Bucao C."/>
            <person name="Jouanno E."/>
            <person name="Wen M."/>
            <person name="Mejri S."/>
            <person name="Dirks R."/>
            <person name="Jansen H."/>
            <person name="Henkel C."/>
            <person name="Chen W.J."/>
            <person name="Zahm M."/>
            <person name="Cabau C."/>
            <person name="Klopp C."/>
            <person name="Thompson A.W."/>
            <person name="Robinson-Rechavi M."/>
            <person name="Braasch I."/>
            <person name="Lecointre G."/>
            <person name="Bobe J."/>
            <person name="Postlethwait J.H."/>
            <person name="Berthelot C."/>
            <person name="Roest Crollius H."/>
            <person name="Guiguen Y."/>
        </authorList>
    </citation>
    <scope>NUCLEOTIDE SEQUENCE</scope>
    <source>
        <strain evidence="17">Concon-B</strain>
    </source>
</reference>
<dbReference type="GO" id="GO:0005773">
    <property type="term" value="C:vacuole"/>
    <property type="evidence" value="ECO:0007669"/>
    <property type="project" value="UniProtKB-SubCell"/>
</dbReference>
<evidence type="ECO:0000313" key="18">
    <source>
        <dbReference type="Proteomes" id="UP001152803"/>
    </source>
</evidence>
<keyword evidence="6" id="KW-0789">Thiol protease inhibitor</keyword>
<dbReference type="InterPro" id="IPR013201">
    <property type="entry name" value="Prot_inhib_I29"/>
</dbReference>
<evidence type="ECO:0000259" key="16">
    <source>
        <dbReference type="SMART" id="SM00848"/>
    </source>
</evidence>
<keyword evidence="10" id="KW-0865">Zymogen</keyword>
<feature type="domain" description="Cathepsin propeptide inhibitor" evidence="16">
    <location>
        <begin position="54"/>
        <end position="114"/>
    </location>
</feature>
<evidence type="ECO:0000256" key="6">
    <source>
        <dbReference type="ARBA" id="ARBA00022704"/>
    </source>
</evidence>
<evidence type="ECO:0000256" key="7">
    <source>
        <dbReference type="ARBA" id="ARBA00022729"/>
    </source>
</evidence>
<keyword evidence="8" id="KW-0378">Hydrolase</keyword>